<dbReference type="Pfam" id="PF00092">
    <property type="entry name" value="VWA"/>
    <property type="match status" value="1"/>
</dbReference>
<dbReference type="AlphaFoldDB" id="A0AAF0ZBY0"/>
<feature type="signal peptide" evidence="1">
    <location>
        <begin position="1"/>
        <end position="20"/>
    </location>
</feature>
<dbReference type="PROSITE" id="PS50234">
    <property type="entry name" value="VWFA"/>
    <property type="match status" value="1"/>
</dbReference>
<dbReference type="InterPro" id="IPR006059">
    <property type="entry name" value="SBP"/>
</dbReference>
<feature type="domain" description="VWFA" evidence="2">
    <location>
        <begin position="392"/>
        <end position="568"/>
    </location>
</feature>
<organism evidence="3">
    <name type="scientific">Cyanobacterium aponinum AL20115</name>
    <dbReference type="NCBI Taxonomy" id="3090662"/>
    <lineage>
        <taxon>Bacteria</taxon>
        <taxon>Bacillati</taxon>
        <taxon>Cyanobacteriota</taxon>
        <taxon>Cyanophyceae</taxon>
        <taxon>Oscillatoriophycideae</taxon>
        <taxon>Chroococcales</taxon>
        <taxon>Geminocystaceae</taxon>
        <taxon>Cyanobacterium</taxon>
    </lineage>
</organism>
<evidence type="ECO:0000259" key="2">
    <source>
        <dbReference type="PROSITE" id="PS50234"/>
    </source>
</evidence>
<gene>
    <name evidence="3" type="ORF">SAY89_15335</name>
</gene>
<name>A0AAF0ZBY0_9CHRO</name>
<dbReference type="PANTHER" id="PTHR10338:SF108">
    <property type="entry name" value="INTER-ALPHA-TRYPSIN INHIBITOR HEAVY CHAIN H4-LIKE PROTEIN"/>
    <property type="match status" value="1"/>
</dbReference>
<dbReference type="Pfam" id="PF13416">
    <property type="entry name" value="SBP_bac_8"/>
    <property type="match status" value="1"/>
</dbReference>
<reference evidence="3" key="1">
    <citation type="submission" date="2023-11" db="EMBL/GenBank/DDBJ databases">
        <title>Genome sequence of Cyanobacterium aponinum BCRC AL20115.</title>
        <authorList>
            <person name="Chang H.-Y."/>
            <person name="Lin K.-M."/>
            <person name="Hsueh H.-T."/>
            <person name="Chu H.-A."/>
            <person name="Kuo C.-H."/>
        </authorList>
    </citation>
    <scope>NUCLEOTIDE SEQUENCE</scope>
    <source>
        <strain evidence="3">AL20115</strain>
    </source>
</reference>
<dbReference type="EMBL" id="CP138348">
    <property type="protein sequence ID" value="WPF88154.1"/>
    <property type="molecule type" value="Genomic_DNA"/>
</dbReference>
<dbReference type="SUPFAM" id="SSF53300">
    <property type="entry name" value="vWA-like"/>
    <property type="match status" value="1"/>
</dbReference>
<evidence type="ECO:0000313" key="3">
    <source>
        <dbReference type="EMBL" id="WPF88154.1"/>
    </source>
</evidence>
<protein>
    <submittedName>
        <fullName evidence="3">Extracellular solute-binding protein</fullName>
    </submittedName>
</protein>
<proteinExistence type="predicted"/>
<dbReference type="PANTHER" id="PTHR10338">
    <property type="entry name" value="INTER-ALPHA-TRYPSIN INHIBITOR HEAVY CHAIN FAMILY MEMBER"/>
    <property type="match status" value="1"/>
</dbReference>
<dbReference type="Gene3D" id="3.40.190.10">
    <property type="entry name" value="Periplasmic binding protein-like II"/>
    <property type="match status" value="1"/>
</dbReference>
<evidence type="ECO:0000256" key="1">
    <source>
        <dbReference type="SAM" id="SignalP"/>
    </source>
</evidence>
<dbReference type="SUPFAM" id="SSF53850">
    <property type="entry name" value="Periplasmic binding protein-like II"/>
    <property type="match status" value="1"/>
</dbReference>
<keyword evidence="1" id="KW-0732">Signal</keyword>
<accession>A0AAF0ZBY0</accession>
<dbReference type="InterPro" id="IPR050934">
    <property type="entry name" value="ITIH"/>
</dbReference>
<dbReference type="InterPro" id="IPR002035">
    <property type="entry name" value="VWF_A"/>
</dbReference>
<dbReference type="Gene3D" id="3.40.50.410">
    <property type="entry name" value="von Willebrand factor, type A domain"/>
    <property type="match status" value="1"/>
</dbReference>
<sequence>MGSKFRLILTFIFISFSLLSGCSDNSSVDGNTNQRRSQLEIKFLAGSDLGEFCRQIAEKLNETNPKLDNGKQFYLTCDAKGSGDVIGEVVNLTQQLANNAISADDAQFPSIISVDGEIYQNQLIYQVDKIFPGENLIPPITDTPLIVFSPMVFMTTKELAPVLEKLPNIYTALTQYDNYQQLDSQAPPLPIYFVQTAPIRSNSGLQTLVAQFASVSNKQPQDLTIDDITKYQDKVKAIQEKVTRYGASTASLANSMVENGVFWASVGSVYESLVIQANSQPNASQTQYQAVYPKATFSSNIRGIIPNAPWMSAEEKEGAQKVLDFMLTPESQQLAASLGLRPGIPSISLGNKFSSQYGVNPNPNYESYRPPAPEVVEAMLTNWQDYSKKPSQVAVVVDISGSMRGQKITAVQNTLLNYINNLGSKEEIAIITFSDQINPPVIIKGTPEGKNQGIQYISSLQARGGTKLYDSALYARDWLRQNLKPNSINAVLILTDGEDSGSGINLQQLEQELQKSGFNSDERIAFFTVGYGNDGEFNAQALEEIAKINAGYYRKGDPNTIDLVMKNLQLEF</sequence>
<feature type="chain" id="PRO_5042118023" evidence="1">
    <location>
        <begin position="21"/>
        <end position="572"/>
    </location>
</feature>
<dbReference type="InterPro" id="IPR036465">
    <property type="entry name" value="vWFA_dom_sf"/>
</dbReference>
<dbReference type="SMART" id="SM00327">
    <property type="entry name" value="VWA"/>
    <property type="match status" value="1"/>
</dbReference>
<dbReference type="PROSITE" id="PS51257">
    <property type="entry name" value="PROKAR_LIPOPROTEIN"/>
    <property type="match status" value="1"/>
</dbReference>
<dbReference type="RefSeq" id="WP_099434632.1">
    <property type="nucleotide sequence ID" value="NZ_CP138348.1"/>
</dbReference>